<dbReference type="EC" id="2.4.2.7" evidence="6 11"/>
<organism evidence="13 14">
    <name type="scientific">Actinophytocola xanthii</name>
    <dbReference type="NCBI Taxonomy" id="1912961"/>
    <lineage>
        <taxon>Bacteria</taxon>
        <taxon>Bacillati</taxon>
        <taxon>Actinomycetota</taxon>
        <taxon>Actinomycetes</taxon>
        <taxon>Pseudonocardiales</taxon>
        <taxon>Pseudonocardiaceae</taxon>
    </lineage>
</organism>
<dbReference type="PANTHER" id="PTHR32315:SF3">
    <property type="entry name" value="ADENINE PHOSPHORIBOSYLTRANSFERASE"/>
    <property type="match status" value="1"/>
</dbReference>
<evidence type="ECO:0000256" key="7">
    <source>
        <dbReference type="ARBA" id="ARBA00022490"/>
    </source>
</evidence>
<evidence type="ECO:0000256" key="5">
    <source>
        <dbReference type="ARBA" id="ARBA00008391"/>
    </source>
</evidence>
<dbReference type="Gene3D" id="3.40.50.2020">
    <property type="match status" value="1"/>
</dbReference>
<dbReference type="InterPro" id="IPR005764">
    <property type="entry name" value="Ade_phspho_trans"/>
</dbReference>
<dbReference type="GO" id="GO:0005737">
    <property type="term" value="C:cytoplasm"/>
    <property type="evidence" value="ECO:0007669"/>
    <property type="project" value="UniProtKB-SubCell"/>
</dbReference>
<gene>
    <name evidence="11" type="primary">apt</name>
    <name evidence="13" type="ORF">BU204_01330</name>
</gene>
<keyword evidence="9 11" id="KW-0808">Transferase</keyword>
<evidence type="ECO:0000256" key="10">
    <source>
        <dbReference type="ARBA" id="ARBA00022726"/>
    </source>
</evidence>
<dbReference type="RefSeq" id="WP_075123621.1">
    <property type="nucleotide sequence ID" value="NZ_MSIE01000001.1"/>
</dbReference>
<dbReference type="NCBIfam" id="NF002634">
    <property type="entry name" value="PRK02304.1-3"/>
    <property type="match status" value="1"/>
</dbReference>
<evidence type="ECO:0000313" key="13">
    <source>
        <dbReference type="EMBL" id="OLF19587.1"/>
    </source>
</evidence>
<keyword evidence="8 11" id="KW-0328">Glycosyltransferase</keyword>
<comment type="subunit">
    <text evidence="11">Homodimer.</text>
</comment>
<dbReference type="GO" id="GO:0003999">
    <property type="term" value="F:adenine phosphoribosyltransferase activity"/>
    <property type="evidence" value="ECO:0007669"/>
    <property type="project" value="UniProtKB-UniRule"/>
</dbReference>
<dbReference type="GO" id="GO:0006166">
    <property type="term" value="P:purine ribonucleoside salvage"/>
    <property type="evidence" value="ECO:0007669"/>
    <property type="project" value="UniProtKB-KW"/>
</dbReference>
<dbReference type="SUPFAM" id="SSF53271">
    <property type="entry name" value="PRTase-like"/>
    <property type="match status" value="1"/>
</dbReference>
<comment type="similarity">
    <text evidence="5 11">Belongs to the purine/pyrimidine phosphoribosyltransferase family.</text>
</comment>
<dbReference type="GO" id="GO:0006168">
    <property type="term" value="P:adenine salvage"/>
    <property type="evidence" value="ECO:0007669"/>
    <property type="project" value="InterPro"/>
</dbReference>
<comment type="catalytic activity">
    <reaction evidence="1 11">
        <text>AMP + diphosphate = 5-phospho-alpha-D-ribose 1-diphosphate + adenine</text>
        <dbReference type="Rhea" id="RHEA:16609"/>
        <dbReference type="ChEBI" id="CHEBI:16708"/>
        <dbReference type="ChEBI" id="CHEBI:33019"/>
        <dbReference type="ChEBI" id="CHEBI:58017"/>
        <dbReference type="ChEBI" id="CHEBI:456215"/>
        <dbReference type="EC" id="2.4.2.7"/>
    </reaction>
</comment>
<protein>
    <recommendedName>
        <fullName evidence="6 11">Adenine phosphoribosyltransferase</fullName>
        <shortName evidence="11">APRT</shortName>
        <ecNumber evidence="6 11">2.4.2.7</ecNumber>
    </recommendedName>
</protein>
<dbReference type="Pfam" id="PF00156">
    <property type="entry name" value="Pribosyltran"/>
    <property type="match status" value="1"/>
</dbReference>
<comment type="function">
    <text evidence="2 11">Catalyzes a salvage reaction resulting in the formation of AMP, that is energically less costly than de novo synthesis.</text>
</comment>
<comment type="caution">
    <text evidence="13">The sequence shown here is derived from an EMBL/GenBank/DDBJ whole genome shotgun (WGS) entry which is preliminary data.</text>
</comment>
<dbReference type="GO" id="GO:0002055">
    <property type="term" value="F:adenine binding"/>
    <property type="evidence" value="ECO:0007669"/>
    <property type="project" value="TreeGrafter"/>
</dbReference>
<dbReference type="NCBIfam" id="NF002636">
    <property type="entry name" value="PRK02304.1-5"/>
    <property type="match status" value="1"/>
</dbReference>
<evidence type="ECO:0000256" key="4">
    <source>
        <dbReference type="ARBA" id="ARBA00004659"/>
    </source>
</evidence>
<feature type="domain" description="Phosphoribosyltransferase" evidence="12">
    <location>
        <begin position="51"/>
        <end position="151"/>
    </location>
</feature>
<dbReference type="GO" id="GO:0016208">
    <property type="term" value="F:AMP binding"/>
    <property type="evidence" value="ECO:0007669"/>
    <property type="project" value="TreeGrafter"/>
</dbReference>
<comment type="subcellular location">
    <subcellularLocation>
        <location evidence="3 11">Cytoplasm</location>
    </subcellularLocation>
</comment>
<evidence type="ECO:0000256" key="3">
    <source>
        <dbReference type="ARBA" id="ARBA00004496"/>
    </source>
</evidence>
<dbReference type="FunFam" id="3.40.50.2020:FF:000021">
    <property type="entry name" value="Adenine phosphoribosyltransferase"/>
    <property type="match status" value="1"/>
</dbReference>
<accession>A0A1Q8CYZ5</accession>
<evidence type="ECO:0000313" key="14">
    <source>
        <dbReference type="Proteomes" id="UP000185596"/>
    </source>
</evidence>
<evidence type="ECO:0000256" key="6">
    <source>
        <dbReference type="ARBA" id="ARBA00011893"/>
    </source>
</evidence>
<evidence type="ECO:0000256" key="8">
    <source>
        <dbReference type="ARBA" id="ARBA00022676"/>
    </source>
</evidence>
<dbReference type="PANTHER" id="PTHR32315">
    <property type="entry name" value="ADENINE PHOSPHORIBOSYLTRANSFERASE"/>
    <property type="match status" value="1"/>
</dbReference>
<keyword evidence="7 11" id="KW-0963">Cytoplasm</keyword>
<dbReference type="InterPro" id="IPR050054">
    <property type="entry name" value="UPRTase/APRTase"/>
</dbReference>
<evidence type="ECO:0000256" key="2">
    <source>
        <dbReference type="ARBA" id="ARBA00003968"/>
    </source>
</evidence>
<evidence type="ECO:0000259" key="12">
    <source>
        <dbReference type="Pfam" id="PF00156"/>
    </source>
</evidence>
<dbReference type="OrthoDB" id="9803963at2"/>
<reference evidence="13 14" key="1">
    <citation type="submission" date="2016-12" db="EMBL/GenBank/DDBJ databases">
        <title>The draft genome sequence of Actinophytocola sp. 11-183.</title>
        <authorList>
            <person name="Wang W."/>
            <person name="Yuan L."/>
        </authorList>
    </citation>
    <scope>NUCLEOTIDE SEQUENCE [LARGE SCALE GENOMIC DNA]</scope>
    <source>
        <strain evidence="13 14">11-183</strain>
    </source>
</reference>
<dbReference type="Proteomes" id="UP000185596">
    <property type="component" value="Unassembled WGS sequence"/>
</dbReference>
<name>A0A1Q8CYZ5_9PSEU</name>
<comment type="pathway">
    <text evidence="4 11">Purine metabolism; AMP biosynthesis via salvage pathway; AMP from adenine: step 1/1.</text>
</comment>
<dbReference type="AlphaFoldDB" id="A0A1Q8CYZ5"/>
<keyword evidence="10 11" id="KW-0660">Purine salvage</keyword>
<evidence type="ECO:0000256" key="1">
    <source>
        <dbReference type="ARBA" id="ARBA00000868"/>
    </source>
</evidence>
<dbReference type="InterPro" id="IPR029057">
    <property type="entry name" value="PRTase-like"/>
</dbReference>
<evidence type="ECO:0000256" key="11">
    <source>
        <dbReference type="HAMAP-Rule" id="MF_00004"/>
    </source>
</evidence>
<dbReference type="HAMAP" id="MF_00004">
    <property type="entry name" value="Aden_phosphoribosyltr"/>
    <property type="match status" value="1"/>
</dbReference>
<dbReference type="InterPro" id="IPR000836">
    <property type="entry name" value="PRTase_dom"/>
</dbReference>
<dbReference type="CDD" id="cd06223">
    <property type="entry name" value="PRTases_typeI"/>
    <property type="match status" value="1"/>
</dbReference>
<dbReference type="STRING" id="1912961.BU204_01330"/>
<proteinExistence type="inferred from homology"/>
<evidence type="ECO:0000256" key="9">
    <source>
        <dbReference type="ARBA" id="ARBA00022679"/>
    </source>
</evidence>
<dbReference type="GO" id="GO:0044209">
    <property type="term" value="P:AMP salvage"/>
    <property type="evidence" value="ECO:0007669"/>
    <property type="project" value="UniProtKB-UniRule"/>
</dbReference>
<sequence length="173" mass="17861">MADLRRALELVRTVADFPEPGVLFRDLNPLFADVGALRTVVDAMAAALPADVDVVAPVEARGFLLGAPLALALGCGMVPVRKAGKLPAVAARVDYQLEYGTASLELPAEVLREGQRVAVVDDVLATGGTVAAVCELVERAGAEVVAVSVVLELTALGGRGQLPGREVQALQAL</sequence>
<dbReference type="EMBL" id="MSIE01000001">
    <property type="protein sequence ID" value="OLF19587.1"/>
    <property type="molecule type" value="Genomic_DNA"/>
</dbReference>
<dbReference type="UniPathway" id="UPA00588">
    <property type="reaction ID" value="UER00646"/>
</dbReference>
<keyword evidence="14" id="KW-1185">Reference proteome</keyword>